<feature type="compositionally biased region" description="Basic and acidic residues" evidence="1">
    <location>
        <begin position="236"/>
        <end position="246"/>
    </location>
</feature>
<organism evidence="2 3">
    <name type="scientific">Pedobacter puniceum</name>
    <dbReference type="NCBI Taxonomy" id="2666136"/>
    <lineage>
        <taxon>Bacteria</taxon>
        <taxon>Pseudomonadati</taxon>
        <taxon>Bacteroidota</taxon>
        <taxon>Sphingobacteriia</taxon>
        <taxon>Sphingobacteriales</taxon>
        <taxon>Sphingobacteriaceae</taxon>
        <taxon>Pedobacter</taxon>
    </lineage>
</organism>
<comment type="caution">
    <text evidence="2">The sequence shown here is derived from an EMBL/GenBank/DDBJ whole genome shotgun (WGS) entry which is preliminary data.</text>
</comment>
<proteinExistence type="predicted"/>
<gene>
    <name evidence="2" type="ORF">GJJ64_07115</name>
</gene>
<dbReference type="AlphaFoldDB" id="A0A7K0FLV5"/>
<accession>A0A7K0FLV5</accession>
<dbReference type="Proteomes" id="UP000462931">
    <property type="component" value="Unassembled WGS sequence"/>
</dbReference>
<dbReference type="RefSeq" id="WP_154287031.1">
    <property type="nucleotide sequence ID" value="NZ_WKJI01000002.1"/>
</dbReference>
<name>A0A7K0FLV5_9SPHI</name>
<reference evidence="2 3" key="1">
    <citation type="submission" date="2019-11" db="EMBL/GenBank/DDBJ databases">
        <authorList>
            <person name="Cheng Q."/>
            <person name="Yang Z."/>
        </authorList>
    </citation>
    <scope>NUCLEOTIDE SEQUENCE [LARGE SCALE GENOMIC DNA]</scope>
    <source>
        <strain evidence="2 3">HX-22-1</strain>
    </source>
</reference>
<evidence type="ECO:0000313" key="2">
    <source>
        <dbReference type="EMBL" id="MRX46949.1"/>
    </source>
</evidence>
<dbReference type="EMBL" id="WKJI01000002">
    <property type="protein sequence ID" value="MRX46949.1"/>
    <property type="molecule type" value="Genomic_DNA"/>
</dbReference>
<feature type="region of interest" description="Disordered" evidence="1">
    <location>
        <begin position="236"/>
        <end position="259"/>
    </location>
</feature>
<sequence>MMNTQNLDYLKSNLKYFGFGERLNESLESEIKAQKNEFKLTCEIPHFNNKMNFTLHFKKSGSSDMYFFNKYDAVLTNGKPELDKEQVFYINKGIGITAKEAFNLLEGRSVKKELIGKDGEKYEAWIKVDFNSPDEKSGFKLQQFSEKYGYNLEKAISNYPIKELSDPEQKRNLLSSLEKGNLQQVVIDKDNKETKFYIEAVPQYKNINIYDSKQRSVKRQNVEKDNNDVVLKEEKALKQASKDLGEPKQSNSRKKKMSL</sequence>
<keyword evidence="3" id="KW-1185">Reference proteome</keyword>
<evidence type="ECO:0000256" key="1">
    <source>
        <dbReference type="SAM" id="MobiDB-lite"/>
    </source>
</evidence>
<evidence type="ECO:0000313" key="3">
    <source>
        <dbReference type="Proteomes" id="UP000462931"/>
    </source>
</evidence>
<evidence type="ECO:0008006" key="4">
    <source>
        <dbReference type="Google" id="ProtNLM"/>
    </source>
</evidence>
<protein>
    <recommendedName>
        <fullName evidence="4">DUF3945 domain-containing protein</fullName>
    </recommendedName>
</protein>